<dbReference type="EMBL" id="JAQIZT010000001">
    <property type="protein sequence ID" value="KAJ7010663.1"/>
    <property type="molecule type" value="Genomic_DNA"/>
</dbReference>
<gene>
    <name evidence="1" type="ORF">NC653_001199</name>
</gene>
<protein>
    <submittedName>
        <fullName evidence="1">Uncharacterized protein</fullName>
    </submittedName>
</protein>
<comment type="caution">
    <text evidence="1">The sequence shown here is derived from an EMBL/GenBank/DDBJ whole genome shotgun (WGS) entry which is preliminary data.</text>
</comment>
<sequence length="37" mass="4246">MRLVDPDLNHPGYGPEYPNIGWVIYKPHILLLDVRSG</sequence>
<dbReference type="AlphaFoldDB" id="A0AAD6RKF0"/>
<name>A0AAD6RKF0_9ROSI</name>
<dbReference type="Proteomes" id="UP001164929">
    <property type="component" value="Chromosome 1"/>
</dbReference>
<reference evidence="1 2" key="1">
    <citation type="journal article" date="2023" name="Mol. Ecol. Resour.">
        <title>Chromosome-level genome assembly of a triploid poplar Populus alba 'Berolinensis'.</title>
        <authorList>
            <person name="Chen S."/>
            <person name="Yu Y."/>
            <person name="Wang X."/>
            <person name="Wang S."/>
            <person name="Zhang T."/>
            <person name="Zhou Y."/>
            <person name="He R."/>
            <person name="Meng N."/>
            <person name="Wang Y."/>
            <person name="Liu W."/>
            <person name="Liu Z."/>
            <person name="Liu J."/>
            <person name="Guo Q."/>
            <person name="Huang H."/>
            <person name="Sederoff R.R."/>
            <person name="Wang G."/>
            <person name="Qu G."/>
            <person name="Chen S."/>
        </authorList>
    </citation>
    <scope>NUCLEOTIDE SEQUENCE [LARGE SCALE GENOMIC DNA]</scope>
    <source>
        <strain evidence="1">SC-2020</strain>
    </source>
</reference>
<organism evidence="1 2">
    <name type="scientific">Populus alba x Populus x berolinensis</name>
    <dbReference type="NCBI Taxonomy" id="444605"/>
    <lineage>
        <taxon>Eukaryota</taxon>
        <taxon>Viridiplantae</taxon>
        <taxon>Streptophyta</taxon>
        <taxon>Embryophyta</taxon>
        <taxon>Tracheophyta</taxon>
        <taxon>Spermatophyta</taxon>
        <taxon>Magnoliopsida</taxon>
        <taxon>eudicotyledons</taxon>
        <taxon>Gunneridae</taxon>
        <taxon>Pentapetalae</taxon>
        <taxon>rosids</taxon>
        <taxon>fabids</taxon>
        <taxon>Malpighiales</taxon>
        <taxon>Salicaceae</taxon>
        <taxon>Saliceae</taxon>
        <taxon>Populus</taxon>
    </lineage>
</organism>
<evidence type="ECO:0000313" key="2">
    <source>
        <dbReference type="Proteomes" id="UP001164929"/>
    </source>
</evidence>
<accession>A0AAD6RKF0</accession>
<keyword evidence="2" id="KW-1185">Reference proteome</keyword>
<proteinExistence type="predicted"/>
<evidence type="ECO:0000313" key="1">
    <source>
        <dbReference type="EMBL" id="KAJ7010663.1"/>
    </source>
</evidence>